<protein>
    <submittedName>
        <fullName evidence="1">Uncharacterized protein</fullName>
    </submittedName>
</protein>
<dbReference type="Proteomes" id="UP000054558">
    <property type="component" value="Unassembled WGS sequence"/>
</dbReference>
<keyword evidence="2" id="KW-1185">Reference proteome</keyword>
<proteinExistence type="predicted"/>
<evidence type="ECO:0000313" key="2">
    <source>
        <dbReference type="Proteomes" id="UP000054558"/>
    </source>
</evidence>
<dbReference type="AlphaFoldDB" id="A0A1Y1INV2"/>
<reference evidence="1 2" key="1">
    <citation type="journal article" date="2014" name="Nat. Commun.">
        <title>Klebsormidium flaccidum genome reveals primary factors for plant terrestrial adaptation.</title>
        <authorList>
            <person name="Hori K."/>
            <person name="Maruyama F."/>
            <person name="Fujisawa T."/>
            <person name="Togashi T."/>
            <person name="Yamamoto N."/>
            <person name="Seo M."/>
            <person name="Sato S."/>
            <person name="Yamada T."/>
            <person name="Mori H."/>
            <person name="Tajima N."/>
            <person name="Moriyama T."/>
            <person name="Ikeuchi M."/>
            <person name="Watanabe M."/>
            <person name="Wada H."/>
            <person name="Kobayashi K."/>
            <person name="Saito M."/>
            <person name="Masuda T."/>
            <person name="Sasaki-Sekimoto Y."/>
            <person name="Mashiguchi K."/>
            <person name="Awai K."/>
            <person name="Shimojima M."/>
            <person name="Masuda S."/>
            <person name="Iwai M."/>
            <person name="Nobusawa T."/>
            <person name="Narise T."/>
            <person name="Kondo S."/>
            <person name="Saito H."/>
            <person name="Sato R."/>
            <person name="Murakawa M."/>
            <person name="Ihara Y."/>
            <person name="Oshima-Yamada Y."/>
            <person name="Ohtaka K."/>
            <person name="Satoh M."/>
            <person name="Sonobe K."/>
            <person name="Ishii M."/>
            <person name="Ohtani R."/>
            <person name="Kanamori-Sato M."/>
            <person name="Honoki R."/>
            <person name="Miyazaki D."/>
            <person name="Mochizuki H."/>
            <person name="Umetsu J."/>
            <person name="Higashi K."/>
            <person name="Shibata D."/>
            <person name="Kamiya Y."/>
            <person name="Sato N."/>
            <person name="Nakamura Y."/>
            <person name="Tabata S."/>
            <person name="Ida S."/>
            <person name="Kurokawa K."/>
            <person name="Ohta H."/>
        </authorList>
    </citation>
    <scope>NUCLEOTIDE SEQUENCE [LARGE SCALE GENOMIC DNA]</scope>
    <source>
        <strain evidence="1 2">NIES-2285</strain>
    </source>
</reference>
<evidence type="ECO:0000313" key="1">
    <source>
        <dbReference type="EMBL" id="GAQ92333.1"/>
    </source>
</evidence>
<dbReference type="EMBL" id="DF237931">
    <property type="protein sequence ID" value="GAQ92333.1"/>
    <property type="molecule type" value="Genomic_DNA"/>
</dbReference>
<name>A0A1Y1INV2_KLENI</name>
<sequence length="142" mass="15572">MVHLVDPLILFEEKDVTDADLKPILAALAEVDDTAVRSIDEQAEKSAEFELTHPTGPFTHAHVVNTQPYAIIVVAIREKEMRRLQQINMTGGGGPTSLTVGLGLQWAFQSGRVVQFWTFPYQPLQLPDNSAYVVASPISSNG</sequence>
<organism evidence="1 2">
    <name type="scientific">Klebsormidium nitens</name>
    <name type="common">Green alga</name>
    <name type="synonym">Ulothrix nitens</name>
    <dbReference type="NCBI Taxonomy" id="105231"/>
    <lineage>
        <taxon>Eukaryota</taxon>
        <taxon>Viridiplantae</taxon>
        <taxon>Streptophyta</taxon>
        <taxon>Klebsormidiophyceae</taxon>
        <taxon>Klebsormidiales</taxon>
        <taxon>Klebsormidiaceae</taxon>
        <taxon>Klebsormidium</taxon>
    </lineage>
</organism>
<accession>A0A1Y1INV2</accession>
<gene>
    <name evidence="1" type="ORF">KFL_009820040</name>
</gene>